<evidence type="ECO:0000313" key="2">
    <source>
        <dbReference type="Proteomes" id="UP000233553"/>
    </source>
</evidence>
<proteinExistence type="predicted"/>
<accession>A0A2N0WIE1</accession>
<dbReference type="EMBL" id="PISJ01000005">
    <property type="protein sequence ID" value="PKF35544.1"/>
    <property type="molecule type" value="Genomic_DNA"/>
</dbReference>
<evidence type="ECO:0000313" key="1">
    <source>
        <dbReference type="EMBL" id="PKF35544.1"/>
    </source>
</evidence>
<sequence>MKNTLDSHDVADMVGHWAETPMNGYLGSPYGQNFNSFKQQPQQGVAANSFIQKLHKDVEILQILPSDAVSVYSEKKGTDGLDVFMSVAGRKFNLGEM</sequence>
<comment type="caution">
    <text evidence="1">The sequence shown here is derived from an EMBL/GenBank/DDBJ whole genome shotgun (WGS) entry which is preliminary data.</text>
</comment>
<reference evidence="1 2" key="1">
    <citation type="submission" date="2017-12" db="EMBL/GenBank/DDBJ databases">
        <title>Draft Genome sequences of multiple microbial strains isolated from spacecraft associated surfaces.</title>
        <authorList>
            <person name="Seuylemezian A."/>
            <person name="Vaishampayan P."/>
            <person name="Venkateswaran K."/>
        </authorList>
    </citation>
    <scope>NUCLEOTIDE SEQUENCE [LARGE SCALE GENOMIC DNA]</scope>
    <source>
        <strain evidence="1 2">2P01AA</strain>
    </source>
</reference>
<gene>
    <name evidence="1" type="ORF">CW311_04440</name>
</gene>
<protein>
    <submittedName>
        <fullName evidence="1">Uncharacterized protein</fullName>
    </submittedName>
</protein>
<name>A0A2N0WIE1_9GAMM</name>
<dbReference type="Proteomes" id="UP000233553">
    <property type="component" value="Unassembled WGS sequence"/>
</dbReference>
<dbReference type="AlphaFoldDB" id="A0A2N0WIE1"/>
<organism evidence="1 2">
    <name type="scientific">Acinetobacter proteolyticus</name>
    <dbReference type="NCBI Taxonomy" id="1776741"/>
    <lineage>
        <taxon>Bacteria</taxon>
        <taxon>Pseudomonadati</taxon>
        <taxon>Pseudomonadota</taxon>
        <taxon>Gammaproteobacteria</taxon>
        <taxon>Moraxellales</taxon>
        <taxon>Moraxellaceae</taxon>
        <taxon>Acinetobacter</taxon>
    </lineage>
</organism>